<dbReference type="GO" id="GO:0046872">
    <property type="term" value="F:metal ion binding"/>
    <property type="evidence" value="ECO:0007669"/>
    <property type="project" value="UniProtKB-KW"/>
</dbReference>
<evidence type="ECO:0000256" key="10">
    <source>
        <dbReference type="NCBIfam" id="TIGR00550"/>
    </source>
</evidence>
<dbReference type="GO" id="GO:0051539">
    <property type="term" value="F:4 iron, 4 sulfur cluster binding"/>
    <property type="evidence" value="ECO:0007669"/>
    <property type="project" value="UniProtKB-KW"/>
</dbReference>
<dbReference type="GeneID" id="83010520"/>
<evidence type="ECO:0000256" key="6">
    <source>
        <dbReference type="ARBA" id="ARBA00022679"/>
    </source>
</evidence>
<dbReference type="InterPro" id="IPR036094">
    <property type="entry name" value="NadA_sf"/>
</dbReference>
<dbReference type="GO" id="GO:0034628">
    <property type="term" value="P:'de novo' NAD+ biosynthetic process from L-aspartate"/>
    <property type="evidence" value="ECO:0007669"/>
    <property type="project" value="TreeGrafter"/>
</dbReference>
<keyword evidence="6 11" id="KW-0808">Transferase</keyword>
<dbReference type="PANTHER" id="PTHR30573">
    <property type="entry name" value="QUINOLINATE SYNTHETASE A"/>
    <property type="match status" value="1"/>
</dbReference>
<evidence type="ECO:0000256" key="2">
    <source>
        <dbReference type="ARBA" id="ARBA00005065"/>
    </source>
</evidence>
<dbReference type="InterPro" id="IPR003473">
    <property type="entry name" value="NadA"/>
</dbReference>
<dbReference type="Pfam" id="PF02445">
    <property type="entry name" value="NadA"/>
    <property type="match status" value="1"/>
</dbReference>
<dbReference type="OrthoDB" id="9801204at2"/>
<evidence type="ECO:0000313" key="11">
    <source>
        <dbReference type="EMBL" id="CUN52623.1"/>
    </source>
</evidence>
<dbReference type="UniPathway" id="UPA00253">
    <property type="reaction ID" value="UER00327"/>
</dbReference>
<evidence type="ECO:0000256" key="3">
    <source>
        <dbReference type="ARBA" id="ARBA00012669"/>
    </source>
</evidence>
<dbReference type="AlphaFoldDB" id="A0A173XLY8"/>
<dbReference type="Gene3D" id="3.40.50.10800">
    <property type="entry name" value="NadA-like"/>
    <property type="match status" value="3"/>
</dbReference>
<gene>
    <name evidence="11" type="primary">nadA</name>
    <name evidence="11" type="ORF">ERS852470_00137</name>
</gene>
<proteinExistence type="predicted"/>
<evidence type="ECO:0000256" key="1">
    <source>
        <dbReference type="ARBA" id="ARBA00001966"/>
    </source>
</evidence>
<accession>A0A173XLY8</accession>
<dbReference type="GO" id="GO:0008987">
    <property type="term" value="F:quinolinate synthetase A activity"/>
    <property type="evidence" value="ECO:0007669"/>
    <property type="project" value="UniProtKB-UniRule"/>
</dbReference>
<reference evidence="11 12" key="1">
    <citation type="submission" date="2015-09" db="EMBL/GenBank/DDBJ databases">
        <authorList>
            <consortium name="Pathogen Informatics"/>
        </authorList>
    </citation>
    <scope>NUCLEOTIDE SEQUENCE [LARGE SCALE GENOMIC DNA]</scope>
    <source>
        <strain evidence="11 12">2789STDY5834855</strain>
    </source>
</reference>
<dbReference type="Proteomes" id="UP000095558">
    <property type="component" value="Unassembled WGS sequence"/>
</dbReference>
<evidence type="ECO:0000256" key="5">
    <source>
        <dbReference type="ARBA" id="ARBA00022642"/>
    </source>
</evidence>
<dbReference type="PANTHER" id="PTHR30573:SF0">
    <property type="entry name" value="QUINOLINATE SYNTHASE, CHLOROPLASTIC"/>
    <property type="match status" value="1"/>
</dbReference>
<name>A0A173XLY8_9CLOT</name>
<protein>
    <recommendedName>
        <fullName evidence="3 10">Quinolinate synthase</fullName>
        <ecNumber evidence="3 10">2.5.1.72</ecNumber>
    </recommendedName>
</protein>
<dbReference type="EMBL" id="CYZV01000001">
    <property type="protein sequence ID" value="CUN52623.1"/>
    <property type="molecule type" value="Genomic_DNA"/>
</dbReference>
<dbReference type="EC" id="2.5.1.72" evidence="3 10"/>
<evidence type="ECO:0000256" key="8">
    <source>
        <dbReference type="ARBA" id="ARBA00023004"/>
    </source>
</evidence>
<organism evidence="11 12">
    <name type="scientific">Clostridium disporicum</name>
    <dbReference type="NCBI Taxonomy" id="84024"/>
    <lineage>
        <taxon>Bacteria</taxon>
        <taxon>Bacillati</taxon>
        <taxon>Bacillota</taxon>
        <taxon>Clostridia</taxon>
        <taxon>Eubacteriales</taxon>
        <taxon>Clostridiaceae</taxon>
        <taxon>Clostridium</taxon>
    </lineage>
</organism>
<keyword evidence="5" id="KW-0662">Pyridine nucleotide biosynthesis</keyword>
<evidence type="ECO:0000256" key="9">
    <source>
        <dbReference type="ARBA" id="ARBA00023014"/>
    </source>
</evidence>
<keyword evidence="9" id="KW-0411">Iron-sulfur</keyword>
<dbReference type="GO" id="GO:0005829">
    <property type="term" value="C:cytosol"/>
    <property type="evidence" value="ECO:0007669"/>
    <property type="project" value="TreeGrafter"/>
</dbReference>
<dbReference type="RefSeq" id="WP_042394190.1">
    <property type="nucleotide sequence ID" value="NZ_CYYT01000068.1"/>
</dbReference>
<dbReference type="NCBIfam" id="NF006878">
    <property type="entry name" value="PRK09375.1-2"/>
    <property type="match status" value="1"/>
</dbReference>
<dbReference type="NCBIfam" id="TIGR00550">
    <property type="entry name" value="nadA"/>
    <property type="match status" value="1"/>
</dbReference>
<comment type="pathway">
    <text evidence="2">Cofactor biosynthesis; NAD(+) biosynthesis; quinolinate from iminoaspartate: step 1/1.</text>
</comment>
<evidence type="ECO:0000256" key="7">
    <source>
        <dbReference type="ARBA" id="ARBA00022723"/>
    </source>
</evidence>
<evidence type="ECO:0000256" key="4">
    <source>
        <dbReference type="ARBA" id="ARBA00022485"/>
    </source>
</evidence>
<sequence>MSLKEEILKLKKEKNALIVAHLYQCDEIQEIADIVGDSYFLSKKAMESDKDLIIFCGVKFMAESAKILSPHKKVLIPSNETTCPMADMALVDRLENLMDKHPNAKVVSYINSNLDIKALSDVCVTSSSAIDILNNLDTEEIIFLPDRNLGSYLQEQLPNKNFTLYQGFCPTHERIEKEEIIELKKEYPDYLILVHPECNKDVRDLADFIGSTSELINYSASSSSNGFIVVTEEGVLYEMKLKSPTKTFITTKTGMICPNMKKISLNDLYNCLKNEEFEVHIDEELRVKAHKALENMHLLSV</sequence>
<dbReference type="SUPFAM" id="SSF142754">
    <property type="entry name" value="NadA-like"/>
    <property type="match status" value="1"/>
</dbReference>
<evidence type="ECO:0000313" key="12">
    <source>
        <dbReference type="Proteomes" id="UP000095558"/>
    </source>
</evidence>
<keyword evidence="4" id="KW-0004">4Fe-4S</keyword>
<keyword evidence="8" id="KW-0408">Iron</keyword>
<keyword evidence="7" id="KW-0479">Metal-binding</keyword>
<comment type="cofactor">
    <cofactor evidence="1">
        <name>[4Fe-4S] cluster</name>
        <dbReference type="ChEBI" id="CHEBI:49883"/>
    </cofactor>
</comment>